<keyword evidence="7" id="KW-0594">Phospholipid biosynthesis</keyword>
<dbReference type="Proteomes" id="UP000503096">
    <property type="component" value="Chromosome"/>
</dbReference>
<evidence type="ECO:0000256" key="2">
    <source>
        <dbReference type="ARBA" id="ARBA00022516"/>
    </source>
</evidence>
<evidence type="ECO:0000256" key="8">
    <source>
        <dbReference type="ARBA" id="ARBA00023239"/>
    </source>
</evidence>
<dbReference type="PANTHER" id="PTHR35809:SF1">
    <property type="entry name" value="ARCHAETIDYLSERINE DECARBOXYLASE PROENZYME-RELATED"/>
    <property type="match status" value="1"/>
</dbReference>
<evidence type="ECO:0000256" key="5">
    <source>
        <dbReference type="ARBA" id="ARBA00023136"/>
    </source>
</evidence>
<evidence type="ECO:0000313" key="11">
    <source>
        <dbReference type="EMBL" id="QJR13801.1"/>
    </source>
</evidence>
<proteinExistence type="predicted"/>
<keyword evidence="12" id="KW-1185">Reference proteome</keyword>
<evidence type="ECO:0000256" key="6">
    <source>
        <dbReference type="ARBA" id="ARBA00023145"/>
    </source>
</evidence>
<dbReference type="GO" id="GO:0008654">
    <property type="term" value="P:phospholipid biosynthetic process"/>
    <property type="evidence" value="ECO:0007669"/>
    <property type="project" value="UniProtKB-KW"/>
</dbReference>
<gene>
    <name evidence="11" type="primary">psd_1</name>
    <name evidence="11" type="ORF">DSM104440_00591</name>
</gene>
<dbReference type="PANTHER" id="PTHR35809">
    <property type="entry name" value="ARCHAETIDYLSERINE DECARBOXYLASE PROENZYME-RELATED"/>
    <property type="match status" value="1"/>
</dbReference>
<dbReference type="GO" id="GO:0004609">
    <property type="term" value="F:phosphatidylserine decarboxylase activity"/>
    <property type="evidence" value="ECO:0007669"/>
    <property type="project" value="UniProtKB-EC"/>
</dbReference>
<organism evidence="11 12">
    <name type="scientific">Usitatibacter palustris</name>
    <dbReference type="NCBI Taxonomy" id="2732487"/>
    <lineage>
        <taxon>Bacteria</taxon>
        <taxon>Pseudomonadati</taxon>
        <taxon>Pseudomonadota</taxon>
        <taxon>Betaproteobacteria</taxon>
        <taxon>Nitrosomonadales</taxon>
        <taxon>Usitatibacteraceae</taxon>
        <taxon>Usitatibacter</taxon>
    </lineage>
</organism>
<dbReference type="AlphaFoldDB" id="A0A6M4H2M0"/>
<dbReference type="EC" id="4.1.1.65" evidence="11"/>
<dbReference type="EMBL" id="CP053073">
    <property type="protein sequence ID" value="QJR13801.1"/>
    <property type="molecule type" value="Genomic_DNA"/>
</dbReference>
<keyword evidence="5" id="KW-0472">Membrane</keyword>
<dbReference type="InterPro" id="IPR003817">
    <property type="entry name" value="PS_Dcarbxylase"/>
</dbReference>
<keyword evidence="9" id="KW-1208">Phospholipid metabolism</keyword>
<protein>
    <submittedName>
        <fullName evidence="11">Phosphatidylserine decarboxylase proenzyme</fullName>
        <ecNumber evidence="11">4.1.1.65</ecNumber>
    </submittedName>
</protein>
<keyword evidence="10" id="KW-0670">Pyruvate</keyword>
<dbReference type="KEGG" id="upl:DSM104440_00591"/>
<name>A0A6M4H2M0_9PROT</name>
<dbReference type="InterPro" id="IPR033175">
    <property type="entry name" value="PSD-A"/>
</dbReference>
<keyword evidence="6" id="KW-0865">Zymogen</keyword>
<keyword evidence="1" id="KW-1003">Cell membrane</keyword>
<evidence type="ECO:0000256" key="4">
    <source>
        <dbReference type="ARBA" id="ARBA00023098"/>
    </source>
</evidence>
<reference evidence="11 12" key="1">
    <citation type="submission" date="2020-04" db="EMBL/GenBank/DDBJ databases">
        <title>Usitatibacter rugosus gen. nov., sp. nov. and Usitatibacter palustris sp. nov., novel members of Usitatibacteraceae fam. nov. within the order Nitrosomonadales isolated from soil.</title>
        <authorList>
            <person name="Huber K.J."/>
            <person name="Neumann-Schaal M."/>
            <person name="Geppert A."/>
            <person name="Luckner M."/>
            <person name="Wanner G."/>
            <person name="Overmann J."/>
        </authorList>
    </citation>
    <scope>NUCLEOTIDE SEQUENCE [LARGE SCALE GENOMIC DNA]</scope>
    <source>
        <strain evidence="11 12">Swamp67</strain>
    </source>
</reference>
<dbReference type="InParanoid" id="A0A6M4H2M0"/>
<accession>A0A6M4H2M0</accession>
<evidence type="ECO:0000313" key="12">
    <source>
        <dbReference type="Proteomes" id="UP000503096"/>
    </source>
</evidence>
<evidence type="ECO:0000256" key="10">
    <source>
        <dbReference type="ARBA" id="ARBA00023317"/>
    </source>
</evidence>
<keyword evidence="4" id="KW-0443">Lipid metabolism</keyword>
<evidence type="ECO:0000256" key="9">
    <source>
        <dbReference type="ARBA" id="ARBA00023264"/>
    </source>
</evidence>
<dbReference type="Pfam" id="PF02666">
    <property type="entry name" value="PS_Dcarbxylase"/>
    <property type="match status" value="1"/>
</dbReference>
<evidence type="ECO:0000256" key="1">
    <source>
        <dbReference type="ARBA" id="ARBA00022475"/>
    </source>
</evidence>
<keyword evidence="8 11" id="KW-0456">Lyase</keyword>
<evidence type="ECO:0000256" key="7">
    <source>
        <dbReference type="ARBA" id="ARBA00023209"/>
    </source>
</evidence>
<sequence length="226" mass="24873">MAVALLAALCLAAFLFWRHYWFFRDPQRTPPAEIGLVSPADGTVVYVKDVAPGADVVSIKQGLSATVKDITREDSSQRKIVIGIFMSPFDVHYNRAPLSGKVAFVRRHPAIGSNVSMTAMHWRSMLGIEPRYSGSTHIVQNERAVTRIEAEYRGGELPLYVVQIGALTVNGIDSYFAPGTNVERGATFGMIRVGSQVDLVVPWREGFEVRVKPGDRVTAGESILLR</sequence>
<keyword evidence="3" id="KW-0210">Decarboxylase</keyword>
<evidence type="ECO:0000256" key="3">
    <source>
        <dbReference type="ARBA" id="ARBA00022793"/>
    </source>
</evidence>
<keyword evidence="2" id="KW-0444">Lipid biosynthesis</keyword>